<evidence type="ECO:0000313" key="2">
    <source>
        <dbReference type="EMBL" id="KYZ75176.1"/>
    </source>
</evidence>
<dbReference type="OrthoDB" id="3192849at2"/>
<accession>A0A154BMM5</accession>
<evidence type="ECO:0000259" key="1">
    <source>
        <dbReference type="Pfam" id="PF11823"/>
    </source>
</evidence>
<protein>
    <recommendedName>
        <fullName evidence="1">Putative Se/S carrier protein-like domain-containing protein</fullName>
    </recommendedName>
</protein>
<dbReference type="STRING" id="1794912.AXX12_13485"/>
<dbReference type="AlphaFoldDB" id="A0A154BMM5"/>
<reference evidence="2 3" key="1">
    <citation type="submission" date="2016-02" db="EMBL/GenBank/DDBJ databases">
        <title>Anaerosporomusa subterraneum gen. nov., sp. nov., a spore-forming obligate anaerobe isolated from saprolite.</title>
        <authorList>
            <person name="Choi J.K."/>
            <person name="Shah M."/>
            <person name="Yee N."/>
        </authorList>
    </citation>
    <scope>NUCLEOTIDE SEQUENCE [LARGE SCALE GENOMIC DNA]</scope>
    <source>
        <strain evidence="2 3">RU4</strain>
    </source>
</reference>
<sequence length="77" mass="8304">MEIHVITFQSVAQAFRAEKILKNQDIAVKLIPIPRSLSGCCEGLAAKIAEPDITAAVEALSKSGVEMIQRGVRVRAD</sequence>
<dbReference type="EMBL" id="LSGP01000025">
    <property type="protein sequence ID" value="KYZ75176.1"/>
    <property type="molecule type" value="Genomic_DNA"/>
</dbReference>
<dbReference type="Pfam" id="PF11823">
    <property type="entry name" value="Se_S_carrier"/>
    <property type="match status" value="1"/>
</dbReference>
<gene>
    <name evidence="2" type="ORF">AXX12_13485</name>
</gene>
<feature type="domain" description="Putative Se/S carrier protein-like" evidence="1">
    <location>
        <begin position="4"/>
        <end position="66"/>
    </location>
</feature>
<keyword evidence="3" id="KW-1185">Reference proteome</keyword>
<dbReference type="InterPro" id="IPR021778">
    <property type="entry name" value="Se/S_carrier-like"/>
</dbReference>
<comment type="caution">
    <text evidence="2">The sequence shown here is derived from an EMBL/GenBank/DDBJ whole genome shotgun (WGS) entry which is preliminary data.</text>
</comment>
<dbReference type="Proteomes" id="UP000076268">
    <property type="component" value="Unassembled WGS sequence"/>
</dbReference>
<evidence type="ECO:0000313" key="3">
    <source>
        <dbReference type="Proteomes" id="UP000076268"/>
    </source>
</evidence>
<organism evidence="2 3">
    <name type="scientific">Anaerosporomusa subterranea</name>
    <dbReference type="NCBI Taxonomy" id="1794912"/>
    <lineage>
        <taxon>Bacteria</taxon>
        <taxon>Bacillati</taxon>
        <taxon>Bacillota</taxon>
        <taxon>Negativicutes</taxon>
        <taxon>Acetonemataceae</taxon>
        <taxon>Anaerosporomusa</taxon>
    </lineage>
</organism>
<proteinExistence type="predicted"/>
<name>A0A154BMM5_ANASB</name>
<dbReference type="RefSeq" id="WP_066244714.1">
    <property type="nucleotide sequence ID" value="NZ_LSGP01000025.1"/>
</dbReference>